<evidence type="ECO:0000313" key="3">
    <source>
        <dbReference type="Proteomes" id="UP000386466"/>
    </source>
</evidence>
<dbReference type="PANTHER" id="PTHR46232">
    <property type="entry name" value="SMARCE1 REGULATOR OF CHROMATIN"/>
    <property type="match status" value="1"/>
</dbReference>
<dbReference type="GO" id="GO:0016514">
    <property type="term" value="C:SWI/SNF complex"/>
    <property type="evidence" value="ECO:0007669"/>
    <property type="project" value="TreeGrafter"/>
</dbReference>
<feature type="region of interest" description="Disordered" evidence="1">
    <location>
        <begin position="112"/>
        <end position="131"/>
    </location>
</feature>
<feature type="compositionally biased region" description="Basic and acidic residues" evidence="1">
    <location>
        <begin position="247"/>
        <end position="257"/>
    </location>
</feature>
<feature type="compositionally biased region" description="Basic and acidic residues" evidence="1">
    <location>
        <begin position="273"/>
        <end position="293"/>
    </location>
</feature>
<dbReference type="EMBL" id="CAAGRJ010027236">
    <property type="protein sequence ID" value="VFV39350.1"/>
    <property type="molecule type" value="Genomic_DNA"/>
</dbReference>
<feature type="region of interest" description="Disordered" evidence="1">
    <location>
        <begin position="1"/>
        <end position="24"/>
    </location>
</feature>
<protein>
    <submittedName>
        <fullName evidence="2">Swi snf-related matrix-associated</fullName>
    </submittedName>
</protein>
<accession>A0A485P122</accession>
<dbReference type="SUPFAM" id="SSF47095">
    <property type="entry name" value="HMG-box"/>
    <property type="match status" value="1"/>
</dbReference>
<dbReference type="Proteomes" id="UP000386466">
    <property type="component" value="Unassembled WGS sequence"/>
</dbReference>
<sequence length="341" mass="38421">MSKRPSYAPPPTPAPATQMPSTPGFVGYNPYSHLAYNYRLGGNPGTNSRVTASSGITIPKPPKPPDKPLMPYMRYSRKVWDQVKASNPDLKLSETGKIIGGMCRTKAALEEESRQRQSRMEKGEPYMSIQPAEDPDGYDDGFSMKHTATARFQRNHRLIREILSESVVPDVRSVVTTARMQVLKRQVQSLMVHQRKLEAELLQIEERHQEKKRKFLESTDSFNNEFKTLCSLKVEVDMEKIAAEIEEREKEAAEQAERSQSSMVPEEEQAASKTEDKKDDESVPMETETHLEEATESQQNGEEGTSTPEDKESGQEGVDKSNSATVEEPPAYPTPEDEKKE</sequence>
<dbReference type="Gene3D" id="1.10.30.10">
    <property type="entry name" value="High mobility group box domain"/>
    <property type="match status" value="1"/>
</dbReference>
<dbReference type="GO" id="GO:0045892">
    <property type="term" value="P:negative regulation of DNA-templated transcription"/>
    <property type="evidence" value="ECO:0007669"/>
    <property type="project" value="TreeGrafter"/>
</dbReference>
<dbReference type="AlphaFoldDB" id="A0A485P122"/>
<gene>
    <name evidence="2" type="ORF">LYPA_23C016120</name>
</gene>
<dbReference type="PANTHER" id="PTHR46232:SF1">
    <property type="entry name" value="SWI_SNF-RELATED MATRIX-ASSOCIATED ACTIN-DEPENDENT REGULATOR OF CHROMATIN SUBFAMILY E MEMBER 1"/>
    <property type="match status" value="1"/>
</dbReference>
<feature type="compositionally biased region" description="Polar residues" evidence="1">
    <location>
        <begin position="46"/>
        <end position="56"/>
    </location>
</feature>
<feature type="region of interest" description="Disordered" evidence="1">
    <location>
        <begin position="247"/>
        <end position="341"/>
    </location>
</feature>
<name>A0A485P122_LYNPA</name>
<feature type="region of interest" description="Disordered" evidence="1">
    <location>
        <begin position="46"/>
        <end position="69"/>
    </location>
</feature>
<feature type="compositionally biased region" description="Basic and acidic residues" evidence="1">
    <location>
        <begin position="112"/>
        <end position="124"/>
    </location>
</feature>
<evidence type="ECO:0000256" key="1">
    <source>
        <dbReference type="SAM" id="MobiDB-lite"/>
    </source>
</evidence>
<dbReference type="GO" id="GO:0016922">
    <property type="term" value="F:nuclear receptor binding"/>
    <property type="evidence" value="ECO:0007669"/>
    <property type="project" value="TreeGrafter"/>
</dbReference>
<dbReference type="InterPro" id="IPR036910">
    <property type="entry name" value="HMG_box_dom_sf"/>
</dbReference>
<keyword evidence="3" id="KW-1185">Reference proteome</keyword>
<dbReference type="GO" id="GO:0031492">
    <property type="term" value="F:nucleosomal DNA binding"/>
    <property type="evidence" value="ECO:0007669"/>
    <property type="project" value="TreeGrafter"/>
</dbReference>
<proteinExistence type="predicted"/>
<feature type="compositionally biased region" description="Polar residues" evidence="1">
    <location>
        <begin position="296"/>
        <end position="307"/>
    </location>
</feature>
<feature type="compositionally biased region" description="Basic and acidic residues" evidence="1">
    <location>
        <begin position="308"/>
        <end position="319"/>
    </location>
</feature>
<evidence type="ECO:0000313" key="2">
    <source>
        <dbReference type="EMBL" id="VFV39350.1"/>
    </source>
</evidence>
<reference evidence="2 3" key="1">
    <citation type="submission" date="2019-01" db="EMBL/GenBank/DDBJ databases">
        <authorList>
            <person name="Alioto T."/>
            <person name="Alioto T."/>
        </authorList>
    </citation>
    <scope>NUCLEOTIDE SEQUENCE [LARGE SCALE GENOMIC DNA]</scope>
</reference>
<organism evidence="2 3">
    <name type="scientific">Lynx pardinus</name>
    <name type="common">Iberian lynx</name>
    <name type="synonym">Felis pardina</name>
    <dbReference type="NCBI Taxonomy" id="191816"/>
    <lineage>
        <taxon>Eukaryota</taxon>
        <taxon>Metazoa</taxon>
        <taxon>Chordata</taxon>
        <taxon>Craniata</taxon>
        <taxon>Vertebrata</taxon>
        <taxon>Euteleostomi</taxon>
        <taxon>Mammalia</taxon>
        <taxon>Eutheria</taxon>
        <taxon>Laurasiatheria</taxon>
        <taxon>Carnivora</taxon>
        <taxon>Feliformia</taxon>
        <taxon>Felidae</taxon>
        <taxon>Felinae</taxon>
        <taxon>Lynx</taxon>
    </lineage>
</organism>